<dbReference type="Gene3D" id="3.40.50.720">
    <property type="entry name" value="NAD(P)-binding Rossmann-like Domain"/>
    <property type="match status" value="1"/>
</dbReference>
<protein>
    <submittedName>
        <fullName evidence="1">Uncharacterized protein</fullName>
    </submittedName>
</protein>
<reference evidence="1 2" key="1">
    <citation type="submission" date="2019-09" db="EMBL/GenBank/DDBJ databases">
        <title>YIM 132548 draft genome.</title>
        <authorList>
            <person name="Jiang L."/>
        </authorList>
    </citation>
    <scope>NUCLEOTIDE SEQUENCE [LARGE SCALE GENOMIC DNA]</scope>
    <source>
        <strain evidence="1 2">YIM 132548</strain>
    </source>
</reference>
<evidence type="ECO:0000313" key="1">
    <source>
        <dbReference type="EMBL" id="KAB1069478.1"/>
    </source>
</evidence>
<evidence type="ECO:0000313" key="2">
    <source>
        <dbReference type="Proteomes" id="UP000441523"/>
    </source>
</evidence>
<dbReference type="Proteomes" id="UP000441523">
    <property type="component" value="Unassembled WGS sequence"/>
</dbReference>
<name>A0A6N6MFB3_9HYPH</name>
<comment type="caution">
    <text evidence="1">The sequence shown here is derived from an EMBL/GenBank/DDBJ whole genome shotgun (WGS) entry which is preliminary data.</text>
</comment>
<dbReference type="AlphaFoldDB" id="A0A6N6MFB3"/>
<sequence>MLLTPTAIDVQPGTFLGSVSGELDPRLYLEGLGHELVATSSKDGAGSERVITHALARVGFR</sequence>
<proteinExistence type="predicted"/>
<keyword evidence="2" id="KW-1185">Reference proteome</keyword>
<accession>A0A6N6MFB3</accession>
<gene>
    <name evidence="1" type="ORF">F6X51_25295</name>
</gene>
<dbReference type="SUPFAM" id="SSF52283">
    <property type="entry name" value="Formate/glycerate dehydrogenase catalytic domain-like"/>
    <property type="match status" value="1"/>
</dbReference>
<dbReference type="RefSeq" id="WP_150966642.1">
    <property type="nucleotide sequence ID" value="NZ_VZZJ01000039.1"/>
</dbReference>
<dbReference type="EMBL" id="VZZJ01000039">
    <property type="protein sequence ID" value="KAB1069478.1"/>
    <property type="molecule type" value="Genomic_DNA"/>
</dbReference>
<organism evidence="1 2">
    <name type="scientific">Methylobacterium planeticum</name>
    <dbReference type="NCBI Taxonomy" id="2615211"/>
    <lineage>
        <taxon>Bacteria</taxon>
        <taxon>Pseudomonadati</taxon>
        <taxon>Pseudomonadota</taxon>
        <taxon>Alphaproteobacteria</taxon>
        <taxon>Hyphomicrobiales</taxon>
        <taxon>Methylobacteriaceae</taxon>
        <taxon>Methylobacterium</taxon>
    </lineage>
</organism>